<accession>A0A2X3J7S9</accession>
<gene>
    <name evidence="1" type="ORF">NCTC12120_05259</name>
</gene>
<dbReference type="InterPro" id="IPR036442">
    <property type="entry name" value="ProQ/FinO_sf"/>
</dbReference>
<evidence type="ECO:0000313" key="2">
    <source>
        <dbReference type="Proteomes" id="UP000251197"/>
    </source>
</evidence>
<dbReference type="EMBL" id="UAVU01000009">
    <property type="protein sequence ID" value="SQC92073.1"/>
    <property type="molecule type" value="Genomic_DNA"/>
</dbReference>
<dbReference type="RefSeq" id="WP_175404239.1">
    <property type="nucleotide sequence ID" value="NZ_CP023526.1"/>
</dbReference>
<protein>
    <submittedName>
        <fullName evidence="1">Uncharacterized protein</fullName>
    </submittedName>
</protein>
<name>A0A2X3J7S9_9ENTR</name>
<evidence type="ECO:0000313" key="1">
    <source>
        <dbReference type="EMBL" id="SQC92073.1"/>
    </source>
</evidence>
<dbReference type="Gene3D" id="1.10.1710.10">
    <property type="entry name" value="ProQ/FinO domain"/>
    <property type="match status" value="1"/>
</dbReference>
<dbReference type="SUPFAM" id="SSF48657">
    <property type="entry name" value="FinO-like"/>
    <property type="match status" value="1"/>
</dbReference>
<sequence length="52" mass="5787">MSAEQAVSLFSQTWSALFEGQQLRPMKKGIREDIFADIAARPCPEKRYGVAG</sequence>
<proteinExistence type="predicted"/>
<dbReference type="Proteomes" id="UP000251197">
    <property type="component" value="Unassembled WGS sequence"/>
</dbReference>
<dbReference type="AlphaFoldDB" id="A0A2X3J7S9"/>
<reference evidence="1 2" key="1">
    <citation type="submission" date="2018-06" db="EMBL/GenBank/DDBJ databases">
        <authorList>
            <consortium name="Pathogen Informatics"/>
            <person name="Doyle S."/>
        </authorList>
    </citation>
    <scope>NUCLEOTIDE SEQUENCE [LARGE SCALE GENOMIC DNA]</scope>
    <source>
        <strain evidence="1 2">NCTC12120</strain>
    </source>
</reference>
<organism evidence="1 2">
    <name type="scientific">Cedecea neteri</name>
    <dbReference type="NCBI Taxonomy" id="158822"/>
    <lineage>
        <taxon>Bacteria</taxon>
        <taxon>Pseudomonadati</taxon>
        <taxon>Pseudomonadota</taxon>
        <taxon>Gammaproteobacteria</taxon>
        <taxon>Enterobacterales</taxon>
        <taxon>Enterobacteriaceae</taxon>
        <taxon>Cedecea</taxon>
    </lineage>
</organism>